<dbReference type="Proteomes" id="UP000504637">
    <property type="component" value="Unplaced"/>
</dbReference>
<name>A0A6J3LZ60_9PEZI</name>
<feature type="compositionally biased region" description="Polar residues" evidence="1">
    <location>
        <begin position="100"/>
        <end position="109"/>
    </location>
</feature>
<dbReference type="GO" id="GO:0006397">
    <property type="term" value="P:mRNA processing"/>
    <property type="evidence" value="ECO:0007669"/>
    <property type="project" value="InterPro"/>
</dbReference>
<reference evidence="4" key="3">
    <citation type="submission" date="2025-08" db="UniProtKB">
        <authorList>
            <consortium name="RefSeq"/>
        </authorList>
    </citation>
    <scope>IDENTIFICATION</scope>
    <source>
        <strain evidence="4">CBS 342.82</strain>
    </source>
</reference>
<dbReference type="GO" id="GO:0003723">
    <property type="term" value="F:RNA binding"/>
    <property type="evidence" value="ECO:0007669"/>
    <property type="project" value="TreeGrafter"/>
</dbReference>
<evidence type="ECO:0000259" key="2">
    <source>
        <dbReference type="PROSITE" id="PS50174"/>
    </source>
</evidence>
<proteinExistence type="predicted"/>
<feature type="region of interest" description="Disordered" evidence="1">
    <location>
        <begin position="1"/>
        <end position="43"/>
    </location>
</feature>
<accession>A0A6J3LZ60</accession>
<reference evidence="4" key="2">
    <citation type="submission" date="2020-04" db="EMBL/GenBank/DDBJ databases">
        <authorList>
            <consortium name="NCBI Genome Project"/>
        </authorList>
    </citation>
    <scope>NUCLEOTIDE SEQUENCE</scope>
    <source>
        <strain evidence="4">CBS 342.82</strain>
    </source>
</reference>
<evidence type="ECO:0000256" key="1">
    <source>
        <dbReference type="SAM" id="MobiDB-lite"/>
    </source>
</evidence>
<dbReference type="GeneID" id="54364861"/>
<sequence length="763" mass="82325">MSTKRSRAAYEANPNDAPPPHAPYVLYGTPLPPYEPNARDDGSFVPEWKQEVTDERGRKRFHGAFTGGYSAGYFNTVGSKEGFVPKTFVSSRTNRVKDAGQQQTTPSTQRPEDFMDDEDLAEHNASQRIETVDTFAGLGGPAGISAKSSNDEDSGLFAQVFHTPSATTTERKGYELLRRMKWRPGQGIGAMVRRRADGDRTGELHLFAPQEVPMVTFARKTDRHGIGYGEVGRIKLMPVQQPRREPTRRKFGLGAGGVKGDDEDDLDEFGPRITMPRAVGGADKKKKKKKKVLESTKEDASRSSKLLALPRKTASRTCHDGRPPLRGFIPALRPLVTASPSLLEAYAPPAVPAGWISSHQPRDTTMTTTINPSTNNTPYRSTKDVARASTLDPRARAALLGEQLLPGKSVFDFLSPANRARIVAATGNNALPAAGNEALPSTSSTGQPLNELERLWSLVPPLSRATAAGALARGEKGWMPYGEDEAKRSRYRAFLQLRAAAPPSVDDPPLPLPFRPPTLSVHDWAQELREFAAAAEVFRPATGLLGKRFTAAVQDPTVAPPTSQDSKDDRAADSASANDNADPAEKAAQMGMHGALTRSRARFYPNRLICKRFGVRPPPDAGPEMPGARGGSGGGGDDNSHHNSSRADFDSGETAATAAVARLELVGRATLEKIMIEANLKRMEARNAVTESAVSSASPAGVAGEADLVVRHDPAPKLLPMHAIDAVSEARAEVNPELNEALEKEKPDEALYRAIFGHSDDDN</sequence>
<gene>
    <name evidence="4" type="ORF">K489DRAFT_402768</name>
</gene>
<feature type="region of interest" description="Disordered" evidence="1">
    <location>
        <begin position="241"/>
        <end position="322"/>
    </location>
</feature>
<keyword evidence="3" id="KW-1185">Reference proteome</keyword>
<dbReference type="InterPro" id="IPR000467">
    <property type="entry name" value="G_patch_dom"/>
</dbReference>
<feature type="region of interest" description="Disordered" evidence="1">
    <location>
        <begin position="555"/>
        <end position="593"/>
    </location>
</feature>
<reference evidence="4" key="1">
    <citation type="submission" date="2020-01" db="EMBL/GenBank/DDBJ databases">
        <authorList>
            <consortium name="DOE Joint Genome Institute"/>
            <person name="Haridas S."/>
            <person name="Albert R."/>
            <person name="Binder M."/>
            <person name="Bloem J."/>
            <person name="Labutti K."/>
            <person name="Salamov A."/>
            <person name="Andreopoulos B."/>
            <person name="Baker S.E."/>
            <person name="Barry K."/>
            <person name="Bills G."/>
            <person name="Bluhm B.H."/>
            <person name="Cannon C."/>
            <person name="Castanera R."/>
            <person name="Culley D.E."/>
            <person name="Daum C."/>
            <person name="Ezra D."/>
            <person name="Gonzalez J.B."/>
            <person name="Henrissat B."/>
            <person name="Kuo A."/>
            <person name="Liang C."/>
            <person name="Lipzen A."/>
            <person name="Lutzoni F."/>
            <person name="Magnuson J."/>
            <person name="Mondo S."/>
            <person name="Nolan M."/>
            <person name="Ohm R."/>
            <person name="Pangilinan J."/>
            <person name="Park H.-J."/>
            <person name="Ramirez L."/>
            <person name="Alfaro M."/>
            <person name="Sun H."/>
            <person name="Tritt A."/>
            <person name="Yoshinaga Y."/>
            <person name="Zwiers L.-H."/>
            <person name="Turgeon B.G."/>
            <person name="Goodwin S.B."/>
            <person name="Spatafora J.W."/>
            <person name="Crous P.W."/>
            <person name="Grigoriev I.V."/>
        </authorList>
    </citation>
    <scope>NUCLEOTIDE SEQUENCE</scope>
    <source>
        <strain evidence="4">CBS 342.82</strain>
    </source>
</reference>
<dbReference type="GO" id="GO:0005634">
    <property type="term" value="C:nucleus"/>
    <property type="evidence" value="ECO:0007669"/>
    <property type="project" value="TreeGrafter"/>
</dbReference>
<dbReference type="AlphaFoldDB" id="A0A6J3LZ60"/>
<evidence type="ECO:0000313" key="3">
    <source>
        <dbReference type="Proteomes" id="UP000504637"/>
    </source>
</evidence>
<dbReference type="InterPro" id="IPR011666">
    <property type="entry name" value="DUF1604"/>
</dbReference>
<dbReference type="PROSITE" id="PS50174">
    <property type="entry name" value="G_PATCH"/>
    <property type="match status" value="1"/>
</dbReference>
<evidence type="ECO:0000313" key="4">
    <source>
        <dbReference type="RefSeq" id="XP_033457979.1"/>
    </source>
</evidence>
<protein>
    <submittedName>
        <fullName evidence="4">DUF1604-domain-containing protein</fullName>
    </submittedName>
</protein>
<dbReference type="OrthoDB" id="20507at2759"/>
<feature type="domain" description="G-patch" evidence="2">
    <location>
        <begin position="169"/>
        <end position="231"/>
    </location>
</feature>
<feature type="region of interest" description="Disordered" evidence="1">
    <location>
        <begin position="92"/>
        <end position="114"/>
    </location>
</feature>
<dbReference type="RefSeq" id="XP_033457979.1">
    <property type="nucleotide sequence ID" value="XM_033607061.1"/>
</dbReference>
<feature type="compositionally biased region" description="Basic and acidic residues" evidence="1">
    <location>
        <begin position="638"/>
        <end position="649"/>
    </location>
</feature>
<organism evidence="4">
    <name type="scientific">Dissoconium aciculare CBS 342.82</name>
    <dbReference type="NCBI Taxonomy" id="1314786"/>
    <lineage>
        <taxon>Eukaryota</taxon>
        <taxon>Fungi</taxon>
        <taxon>Dikarya</taxon>
        <taxon>Ascomycota</taxon>
        <taxon>Pezizomycotina</taxon>
        <taxon>Dothideomycetes</taxon>
        <taxon>Dothideomycetidae</taxon>
        <taxon>Mycosphaerellales</taxon>
        <taxon>Dissoconiaceae</taxon>
        <taxon>Dissoconium</taxon>
    </lineage>
</organism>
<feature type="region of interest" description="Disordered" evidence="1">
    <location>
        <begin position="614"/>
        <end position="651"/>
    </location>
</feature>
<dbReference type="Pfam" id="PF07713">
    <property type="entry name" value="DUF1604"/>
    <property type="match status" value="1"/>
</dbReference>
<dbReference type="PANTHER" id="PTHR13384:SF19">
    <property type="entry name" value="G PATCH DOMAIN-CONTAINING PROTEIN 1"/>
    <property type="match status" value="1"/>
</dbReference>
<dbReference type="Pfam" id="PF26093">
    <property type="entry name" value="HTH_TGH"/>
    <property type="match status" value="1"/>
</dbReference>
<feature type="compositionally biased region" description="Basic and acidic residues" evidence="1">
    <location>
        <begin position="292"/>
        <end position="302"/>
    </location>
</feature>
<feature type="compositionally biased region" description="Gly residues" evidence="1">
    <location>
        <begin position="628"/>
        <end position="637"/>
    </location>
</feature>
<dbReference type="PANTHER" id="PTHR13384">
    <property type="entry name" value="G PATCH DOMAIN-CONTAINING PROTEIN 1"/>
    <property type="match status" value="1"/>
</dbReference>